<dbReference type="OrthoDB" id="7170686at2"/>
<dbReference type="InterPro" id="IPR036737">
    <property type="entry name" value="OmpA-like_sf"/>
</dbReference>
<dbReference type="RefSeq" id="WP_021695063.1">
    <property type="nucleotide sequence ID" value="NZ_BATB01000054.1"/>
</dbReference>
<feature type="domain" description="OmpA-like" evidence="8">
    <location>
        <begin position="198"/>
        <end position="317"/>
    </location>
</feature>
<protein>
    <submittedName>
        <fullName evidence="9">Flagellar motor rotation protein MotB</fullName>
    </submittedName>
</protein>
<gene>
    <name evidence="9" type="ORF">MBELCI_3014</name>
</gene>
<evidence type="ECO:0000313" key="9">
    <source>
        <dbReference type="EMBL" id="GAD56962.1"/>
    </source>
</evidence>
<dbReference type="Gene3D" id="3.30.1330.60">
    <property type="entry name" value="OmpA-like domain"/>
    <property type="match status" value="1"/>
</dbReference>
<sequence length="327" mass="35837">MAVGQTIIIKKIEDDGHHEHHGGGWKVAYADFMTAMMAFFLLLWILAASDEEKLEGLAEYFTPSMSMLRGGGSDGVLRGQIVDIAGDMQASEGTPPVDVPDLPDFGTNDPLKAFDSRLRDTPPEVVVEYLPADAAPPSAEELRDRELAAAAVRMQAALDRREAELDAIEDEIADRIAATPELADIGDNLRLDRTPEGLLMQILDEDERPMFATGSARIVPQTRMLIEIVGETIRDMTQDLAISGHTDSLPFARQNDYGNWELSSDRANATRRALINAGLPAQRISRVSGLADTEPLFADRPEAPQNRRIGLLLEYPEPGHGTDGEQR</sequence>
<dbReference type="PANTHER" id="PTHR30329">
    <property type="entry name" value="STATOR ELEMENT OF FLAGELLAR MOTOR COMPLEX"/>
    <property type="match status" value="1"/>
</dbReference>
<proteinExistence type="inferred from homology"/>
<evidence type="ECO:0000256" key="2">
    <source>
        <dbReference type="ARBA" id="ARBA00008914"/>
    </source>
</evidence>
<dbReference type="Pfam" id="PF00691">
    <property type="entry name" value="OmpA"/>
    <property type="match status" value="1"/>
</dbReference>
<keyword evidence="9" id="KW-0966">Cell projection</keyword>
<accession>U2Z7D1</accession>
<dbReference type="InterPro" id="IPR050330">
    <property type="entry name" value="Bact_OuterMem_StrucFunc"/>
</dbReference>
<dbReference type="PANTHER" id="PTHR30329:SF21">
    <property type="entry name" value="LIPOPROTEIN YIAD-RELATED"/>
    <property type="match status" value="1"/>
</dbReference>
<comment type="subcellular location">
    <subcellularLocation>
        <location evidence="1">Cell membrane</location>
        <topology evidence="1">Single-pass membrane protein</topology>
    </subcellularLocation>
</comment>
<keyword evidence="9" id="KW-0282">Flagellum</keyword>
<dbReference type="AlphaFoldDB" id="U2Z7D1"/>
<evidence type="ECO:0000256" key="7">
    <source>
        <dbReference type="PROSITE-ProRule" id="PRU00473"/>
    </source>
</evidence>
<keyword evidence="5" id="KW-1133">Transmembrane helix</keyword>
<comment type="similarity">
    <text evidence="2">Belongs to the MotB family.</text>
</comment>
<dbReference type="CDD" id="cd07185">
    <property type="entry name" value="OmpA_C-like"/>
    <property type="match status" value="1"/>
</dbReference>
<dbReference type="EMBL" id="BATB01000054">
    <property type="protein sequence ID" value="GAD56962.1"/>
    <property type="molecule type" value="Genomic_DNA"/>
</dbReference>
<reference evidence="9" key="1">
    <citation type="journal article" date="2013" name="Genome Announc.">
        <title>Draft Genome Sequence of Loktanella cinnabarina LL-001T, Isolated from Deep-Sea Floor Sediment.</title>
        <authorList>
            <person name="Nishi S."/>
            <person name="Tsubouchi T."/>
            <person name="Takaki Y."/>
            <person name="Koyanagi R."/>
            <person name="Satoh N."/>
            <person name="Maruyama T."/>
            <person name="Hatada Y."/>
        </authorList>
    </citation>
    <scope>NUCLEOTIDE SEQUENCE [LARGE SCALE GENOMIC DNA]</scope>
    <source>
        <strain evidence="9">LL-001</strain>
    </source>
</reference>
<name>U2Z7D1_9RHOB</name>
<dbReference type="GO" id="GO:0005886">
    <property type="term" value="C:plasma membrane"/>
    <property type="evidence" value="ECO:0007669"/>
    <property type="project" value="UniProtKB-SubCell"/>
</dbReference>
<dbReference type="InterPro" id="IPR006665">
    <property type="entry name" value="OmpA-like"/>
</dbReference>
<dbReference type="Pfam" id="PF13677">
    <property type="entry name" value="MotB_plug"/>
    <property type="match status" value="1"/>
</dbReference>
<keyword evidence="6 7" id="KW-0472">Membrane</keyword>
<dbReference type="PROSITE" id="PS51123">
    <property type="entry name" value="OMPA_2"/>
    <property type="match status" value="1"/>
</dbReference>
<keyword evidence="10" id="KW-1185">Reference proteome</keyword>
<dbReference type="STRING" id="1337093.MBELCI_3014"/>
<evidence type="ECO:0000313" key="10">
    <source>
        <dbReference type="Proteomes" id="UP000016566"/>
    </source>
</evidence>
<comment type="caution">
    <text evidence="9">The sequence shown here is derived from an EMBL/GenBank/DDBJ whole genome shotgun (WGS) entry which is preliminary data.</text>
</comment>
<evidence type="ECO:0000256" key="3">
    <source>
        <dbReference type="ARBA" id="ARBA00022475"/>
    </source>
</evidence>
<evidence type="ECO:0000259" key="8">
    <source>
        <dbReference type="PROSITE" id="PS51123"/>
    </source>
</evidence>
<dbReference type="SUPFAM" id="SSF103088">
    <property type="entry name" value="OmpA-like"/>
    <property type="match status" value="1"/>
</dbReference>
<evidence type="ECO:0000256" key="1">
    <source>
        <dbReference type="ARBA" id="ARBA00004162"/>
    </source>
</evidence>
<dbReference type="Proteomes" id="UP000016566">
    <property type="component" value="Unassembled WGS sequence"/>
</dbReference>
<keyword evidence="3" id="KW-1003">Cell membrane</keyword>
<organism evidence="9 10">
    <name type="scientific">Limimaricola cinnabarinus LL-001</name>
    <dbReference type="NCBI Taxonomy" id="1337093"/>
    <lineage>
        <taxon>Bacteria</taxon>
        <taxon>Pseudomonadati</taxon>
        <taxon>Pseudomonadota</taxon>
        <taxon>Alphaproteobacteria</taxon>
        <taxon>Rhodobacterales</taxon>
        <taxon>Paracoccaceae</taxon>
        <taxon>Limimaricola</taxon>
    </lineage>
</organism>
<evidence type="ECO:0000256" key="6">
    <source>
        <dbReference type="ARBA" id="ARBA00023136"/>
    </source>
</evidence>
<dbReference type="InterPro" id="IPR025713">
    <property type="entry name" value="MotB-like_N_dom"/>
</dbReference>
<evidence type="ECO:0000256" key="4">
    <source>
        <dbReference type="ARBA" id="ARBA00022692"/>
    </source>
</evidence>
<dbReference type="eggNOG" id="COG1360">
    <property type="taxonomic scope" value="Bacteria"/>
</dbReference>
<evidence type="ECO:0000256" key="5">
    <source>
        <dbReference type="ARBA" id="ARBA00022989"/>
    </source>
</evidence>
<keyword evidence="9" id="KW-0969">Cilium</keyword>
<keyword evidence="4" id="KW-0812">Transmembrane</keyword>